<dbReference type="Gene3D" id="3.40.50.1820">
    <property type="entry name" value="alpha/beta hydrolase"/>
    <property type="match status" value="1"/>
</dbReference>
<protein>
    <recommendedName>
        <fullName evidence="5">poly(ethylene terephthalate) hydrolase</fullName>
        <ecNumber evidence="5">3.1.1.101</ecNumber>
    </recommendedName>
    <alternativeName>
        <fullName evidence="6">Poly(ethylene terephthalate) hydrolase</fullName>
    </alternativeName>
</protein>
<organism evidence="9 10">
    <name type="scientific">Actinocorallia aurantiaca</name>
    <dbReference type="NCBI Taxonomy" id="46204"/>
    <lineage>
        <taxon>Bacteria</taxon>
        <taxon>Bacillati</taxon>
        <taxon>Actinomycetota</taxon>
        <taxon>Actinomycetes</taxon>
        <taxon>Streptosporangiales</taxon>
        <taxon>Thermomonosporaceae</taxon>
        <taxon>Actinocorallia</taxon>
    </lineage>
</organism>
<feature type="chain" id="PRO_5047318160" description="poly(ethylene terephthalate) hydrolase" evidence="7">
    <location>
        <begin position="30"/>
        <end position="305"/>
    </location>
</feature>
<proteinExistence type="predicted"/>
<keyword evidence="7" id="KW-0732">Signal</keyword>
<comment type="caution">
    <text evidence="9">The sequence shown here is derived from an EMBL/GenBank/DDBJ whole genome shotgun (WGS) entry which is preliminary data.</text>
</comment>
<dbReference type="EMBL" id="BAAATZ010000012">
    <property type="protein sequence ID" value="GAA2727377.1"/>
    <property type="molecule type" value="Genomic_DNA"/>
</dbReference>
<accession>A0ABN3UAA8</accession>
<evidence type="ECO:0000256" key="1">
    <source>
        <dbReference type="ARBA" id="ARBA00004418"/>
    </source>
</evidence>
<evidence type="ECO:0000259" key="8">
    <source>
        <dbReference type="Pfam" id="PF12740"/>
    </source>
</evidence>
<dbReference type="PANTHER" id="PTHR33428:SF14">
    <property type="entry name" value="CARBOXYLESTERASE TYPE B DOMAIN-CONTAINING PROTEIN"/>
    <property type="match status" value="1"/>
</dbReference>
<comment type="subcellular location">
    <subcellularLocation>
        <location evidence="1">Periplasm</location>
    </subcellularLocation>
</comment>
<dbReference type="Proteomes" id="UP001501842">
    <property type="component" value="Unassembled WGS sequence"/>
</dbReference>
<feature type="signal peptide" evidence="7">
    <location>
        <begin position="1"/>
        <end position="29"/>
    </location>
</feature>
<name>A0ABN3UAA8_9ACTN</name>
<dbReference type="EC" id="3.1.1.101" evidence="5"/>
<dbReference type="InterPro" id="IPR041127">
    <property type="entry name" value="PET_hydrolase/cutinase-like"/>
</dbReference>
<evidence type="ECO:0000256" key="5">
    <source>
        <dbReference type="ARBA" id="ARBA00033764"/>
    </source>
</evidence>
<dbReference type="InterPro" id="IPR029058">
    <property type="entry name" value="AB_hydrolase_fold"/>
</dbReference>
<comment type="catalytic activity">
    <reaction evidence="3">
        <text>a butanoate ester + H2O = an aliphatic alcohol + butanoate + H(+)</text>
        <dbReference type="Rhea" id="RHEA:47348"/>
        <dbReference type="ChEBI" id="CHEBI:2571"/>
        <dbReference type="ChEBI" id="CHEBI:15377"/>
        <dbReference type="ChEBI" id="CHEBI:15378"/>
        <dbReference type="ChEBI" id="CHEBI:17968"/>
        <dbReference type="ChEBI" id="CHEBI:50477"/>
    </reaction>
    <physiologicalReaction direction="left-to-right" evidence="3">
        <dbReference type="Rhea" id="RHEA:47349"/>
    </physiologicalReaction>
</comment>
<keyword evidence="10" id="KW-1185">Reference proteome</keyword>
<comment type="catalytic activity">
    <reaction evidence="4">
        <text>(ethylene terephthalate)(n) + H2O = (ethylene terephthalate)(n-1) + 4-[(2-hydroxyethoxy)carbonyl]benzoate + H(+)</text>
        <dbReference type="Rhea" id="RHEA:49528"/>
        <dbReference type="Rhea" id="RHEA-COMP:12420"/>
        <dbReference type="Rhea" id="RHEA-COMP:12421"/>
        <dbReference type="ChEBI" id="CHEBI:15377"/>
        <dbReference type="ChEBI" id="CHEBI:15378"/>
        <dbReference type="ChEBI" id="CHEBI:131701"/>
        <dbReference type="ChEBI" id="CHEBI:131704"/>
        <dbReference type="EC" id="3.1.1.101"/>
    </reaction>
    <physiologicalReaction direction="left-to-right" evidence="4">
        <dbReference type="Rhea" id="RHEA:49529"/>
    </physiologicalReaction>
</comment>
<dbReference type="SUPFAM" id="SSF53474">
    <property type="entry name" value="alpha/beta-Hydrolases"/>
    <property type="match status" value="1"/>
</dbReference>
<evidence type="ECO:0000256" key="3">
    <source>
        <dbReference type="ARBA" id="ARBA00033629"/>
    </source>
</evidence>
<evidence type="ECO:0000256" key="6">
    <source>
        <dbReference type="ARBA" id="ARBA00033780"/>
    </source>
</evidence>
<evidence type="ECO:0000313" key="9">
    <source>
        <dbReference type="EMBL" id="GAA2727377.1"/>
    </source>
</evidence>
<feature type="domain" description="PET hydrolase/cutinase-like" evidence="8">
    <location>
        <begin position="38"/>
        <end position="244"/>
    </location>
</feature>
<keyword evidence="2" id="KW-0574">Periplasm</keyword>
<gene>
    <name evidence="9" type="ORF">GCM10010439_33210</name>
</gene>
<reference evidence="9 10" key="1">
    <citation type="journal article" date="2019" name="Int. J. Syst. Evol. Microbiol.">
        <title>The Global Catalogue of Microorganisms (GCM) 10K type strain sequencing project: providing services to taxonomists for standard genome sequencing and annotation.</title>
        <authorList>
            <consortium name="The Broad Institute Genomics Platform"/>
            <consortium name="The Broad Institute Genome Sequencing Center for Infectious Disease"/>
            <person name="Wu L."/>
            <person name="Ma J."/>
        </authorList>
    </citation>
    <scope>NUCLEOTIDE SEQUENCE [LARGE SCALE GENOMIC DNA]</scope>
    <source>
        <strain evidence="9 10">JCM 8201</strain>
    </source>
</reference>
<dbReference type="PANTHER" id="PTHR33428">
    <property type="entry name" value="CHLOROPHYLLASE-2, CHLOROPLASTIC"/>
    <property type="match status" value="1"/>
</dbReference>
<evidence type="ECO:0000256" key="7">
    <source>
        <dbReference type="SAM" id="SignalP"/>
    </source>
</evidence>
<dbReference type="RefSeq" id="WP_344451299.1">
    <property type="nucleotide sequence ID" value="NZ_BAAATZ010000012.1"/>
</dbReference>
<evidence type="ECO:0000256" key="2">
    <source>
        <dbReference type="ARBA" id="ARBA00022764"/>
    </source>
</evidence>
<dbReference type="Pfam" id="PF12740">
    <property type="entry name" value="PETase"/>
    <property type="match status" value="1"/>
</dbReference>
<evidence type="ECO:0000313" key="10">
    <source>
        <dbReference type="Proteomes" id="UP001501842"/>
    </source>
</evidence>
<evidence type="ECO:0000256" key="4">
    <source>
        <dbReference type="ARBA" id="ARBA00033707"/>
    </source>
</evidence>
<sequence length="305" mass="32360">MGLRRFLRLALPAFLSAAFLTGVSAPAQADAPVSSFTSTVSGDPADVYYPTAISERTPVALMLQGAQVGRAHYSAYARAVAAYGFIVVVPDHKRLLFFDNDYYPEQKQAADAVTWMKAEDDRTGSPLKSKVKTTRMVLLGHSFGGAAGLSIVGETCTIPFCTGLTYTMPTQVKGASFFGANNKSPLTGTFATIDLQVPTQLVQGVQDGVALPADAESTYNKMIFDPKQIVRVSGTNHYGIANAQNPAGADPEAGPQSFTQARSIEIAARWSAKFLLAAMGDEAAEDYVWNTGDAADPDVTVTGDN</sequence>